<dbReference type="Pfam" id="PF00743">
    <property type="entry name" value="FMO-like"/>
    <property type="match status" value="1"/>
</dbReference>
<keyword evidence="4" id="KW-0274">FAD</keyword>
<keyword evidence="5" id="KW-0521">NADP</keyword>
<keyword evidence="6" id="KW-0560">Oxidoreductase</keyword>
<sequence length="504" mass="56408">MNHFDVVIVGAGLSGIGAAYHLQDRCPGKTYAILEGRAEVGGTWDLFRYPGIRSDSDMYTLGYSFKPWREAKAIADGPAILNYVNETADENHIRQHIRFNHMVKSAAWSTADACWTVTAATGDQGDLVQFQCNMLLMCSGYYSYKSAHTPEFDGLEDFQGVIVHPQFWPKDLDYKGKKVIVIGSGATAMTLIPAMAKETAAITMLQRSPTYVVSSPAEDKIANTLRKYLPAKVAYSVSRFQKTLLQGILYKRTRTQPKKIKAWLLNMVRKELGPDYDVAKHFTPTYNPWDQRMCLVPDGDLFVAIRSGKAKVVTDHIDRFTPTGIKLQSGDELEADIIVTATGLNLEVLGGTTFTVDGEAVDFAKTFTYKGMMYSGIPNLVQTFGYVNASWTLRADLTSEYVCRLINQMDATGTRQCTPHLRAEDQNMQQRPWIDDFSAGYMTRVMHLFPKQGDHIPWQNTQNYKLDKKMIRHAPLEDGALIFDNGESMASHQADLINTSDRAA</sequence>
<evidence type="ECO:0000256" key="4">
    <source>
        <dbReference type="ARBA" id="ARBA00022827"/>
    </source>
</evidence>
<dbReference type="FunFam" id="3.50.50.60:FF:000228">
    <property type="entry name" value="FAD-containing monooxygenase EthA"/>
    <property type="match status" value="1"/>
</dbReference>
<comment type="cofactor">
    <cofactor evidence="1">
        <name>FAD</name>
        <dbReference type="ChEBI" id="CHEBI:57692"/>
    </cofactor>
</comment>
<dbReference type="PANTHER" id="PTHR43872">
    <property type="entry name" value="MONOOXYGENASE, PUTATIVE (AFU_ORTHOLOGUE AFUA_8G02570)-RELATED"/>
    <property type="match status" value="1"/>
</dbReference>
<protein>
    <submittedName>
        <fullName evidence="8">NAD(P)/FAD-dependent oxidoreductase</fullName>
    </submittedName>
</protein>
<dbReference type="InterPro" id="IPR036188">
    <property type="entry name" value="FAD/NAD-bd_sf"/>
</dbReference>
<accession>A0A972VTQ4</accession>
<dbReference type="Gene3D" id="3.50.50.60">
    <property type="entry name" value="FAD/NAD(P)-binding domain"/>
    <property type="match status" value="3"/>
</dbReference>
<evidence type="ECO:0000313" key="9">
    <source>
        <dbReference type="Proteomes" id="UP000754644"/>
    </source>
</evidence>
<evidence type="ECO:0000256" key="1">
    <source>
        <dbReference type="ARBA" id="ARBA00001974"/>
    </source>
</evidence>
<evidence type="ECO:0000256" key="7">
    <source>
        <dbReference type="ARBA" id="ARBA00023033"/>
    </source>
</evidence>
<evidence type="ECO:0000256" key="5">
    <source>
        <dbReference type="ARBA" id="ARBA00022857"/>
    </source>
</evidence>
<dbReference type="GO" id="GO:0050661">
    <property type="term" value="F:NADP binding"/>
    <property type="evidence" value="ECO:0007669"/>
    <property type="project" value="InterPro"/>
</dbReference>
<gene>
    <name evidence="8" type="ORF">HQ497_01935</name>
</gene>
<keyword evidence="3" id="KW-0285">Flavoprotein</keyword>
<dbReference type="GO" id="GO:0004499">
    <property type="term" value="F:N,N-dimethylaniline monooxygenase activity"/>
    <property type="evidence" value="ECO:0007669"/>
    <property type="project" value="InterPro"/>
</dbReference>
<evidence type="ECO:0000256" key="2">
    <source>
        <dbReference type="ARBA" id="ARBA00010139"/>
    </source>
</evidence>
<keyword evidence="7" id="KW-0503">Monooxygenase</keyword>
<dbReference type="AlphaFoldDB" id="A0A972VTQ4"/>
<evidence type="ECO:0000256" key="3">
    <source>
        <dbReference type="ARBA" id="ARBA00022630"/>
    </source>
</evidence>
<dbReference type="InterPro" id="IPR051820">
    <property type="entry name" value="FAD-binding_MO"/>
</dbReference>
<evidence type="ECO:0000313" key="8">
    <source>
        <dbReference type="EMBL" id="NQV64099.1"/>
    </source>
</evidence>
<organism evidence="8 9">
    <name type="scientific">SAR86 cluster bacterium</name>
    <dbReference type="NCBI Taxonomy" id="2030880"/>
    <lineage>
        <taxon>Bacteria</taxon>
        <taxon>Pseudomonadati</taxon>
        <taxon>Pseudomonadota</taxon>
        <taxon>Gammaproteobacteria</taxon>
        <taxon>SAR86 cluster</taxon>
    </lineage>
</organism>
<dbReference type="PANTHER" id="PTHR43872:SF1">
    <property type="entry name" value="MONOOXYGENASE, PUTATIVE (AFU_ORTHOLOGUE AFUA_8G02570)-RELATED"/>
    <property type="match status" value="1"/>
</dbReference>
<proteinExistence type="inferred from homology"/>
<dbReference type="EMBL" id="JABMOJ010000067">
    <property type="protein sequence ID" value="NQV64099.1"/>
    <property type="molecule type" value="Genomic_DNA"/>
</dbReference>
<dbReference type="GO" id="GO:0050660">
    <property type="term" value="F:flavin adenine dinucleotide binding"/>
    <property type="evidence" value="ECO:0007669"/>
    <property type="project" value="InterPro"/>
</dbReference>
<dbReference type="Pfam" id="PF13450">
    <property type="entry name" value="NAD_binding_8"/>
    <property type="match status" value="1"/>
</dbReference>
<comment type="caution">
    <text evidence="8">The sequence shown here is derived from an EMBL/GenBank/DDBJ whole genome shotgun (WGS) entry which is preliminary data.</text>
</comment>
<dbReference type="Proteomes" id="UP000754644">
    <property type="component" value="Unassembled WGS sequence"/>
</dbReference>
<reference evidence="8" key="1">
    <citation type="submission" date="2020-05" db="EMBL/GenBank/DDBJ databases">
        <title>Sulfur intermediates as new biogeochemical hubs in an aquatic model microbial ecosystem.</title>
        <authorList>
            <person name="Vigneron A."/>
        </authorList>
    </citation>
    <scope>NUCLEOTIDE SEQUENCE</scope>
    <source>
        <strain evidence="8">Bin.250</strain>
    </source>
</reference>
<dbReference type="InterPro" id="IPR020946">
    <property type="entry name" value="Flavin_mOase-like"/>
</dbReference>
<comment type="similarity">
    <text evidence="2">Belongs to the FAD-binding monooxygenase family.</text>
</comment>
<evidence type="ECO:0000256" key="6">
    <source>
        <dbReference type="ARBA" id="ARBA00023002"/>
    </source>
</evidence>
<name>A0A972VTQ4_9GAMM</name>
<dbReference type="SUPFAM" id="SSF51905">
    <property type="entry name" value="FAD/NAD(P)-binding domain"/>
    <property type="match status" value="1"/>
</dbReference>